<evidence type="ECO:0000313" key="2">
    <source>
        <dbReference type="EMBL" id="JAC80535.1"/>
    </source>
</evidence>
<feature type="region of interest" description="Disordered" evidence="1">
    <location>
        <begin position="1"/>
        <end position="27"/>
    </location>
</feature>
<reference evidence="2" key="1">
    <citation type="submission" date="2014-05" db="EMBL/GenBank/DDBJ databases">
        <title>The transcriptome of the halophilic microalga Tetraselmis sp. GSL018 isolated from the Great Salt Lake, Utah.</title>
        <authorList>
            <person name="Jinkerson R.E."/>
            <person name="D'Adamo S."/>
            <person name="Posewitz M.C."/>
        </authorList>
    </citation>
    <scope>NUCLEOTIDE SEQUENCE</scope>
    <source>
        <strain evidence="2">GSL018</strain>
    </source>
</reference>
<dbReference type="AlphaFoldDB" id="A0A061SCE7"/>
<evidence type="ECO:0000256" key="1">
    <source>
        <dbReference type="SAM" id="MobiDB-lite"/>
    </source>
</evidence>
<sequence length="40" mass="4773">MKTIERRKAANSPSVDKSNVKKDTIERDTRRRRPLFVRIC</sequence>
<feature type="compositionally biased region" description="Basic and acidic residues" evidence="1">
    <location>
        <begin position="18"/>
        <end position="27"/>
    </location>
</feature>
<gene>
    <name evidence="2" type="ORF">TSPGSL018_10042</name>
</gene>
<dbReference type="EMBL" id="GBEZ01004705">
    <property type="protein sequence ID" value="JAC80535.1"/>
    <property type="molecule type" value="Transcribed_RNA"/>
</dbReference>
<organism evidence="2">
    <name type="scientific">Tetraselmis sp. GSL018</name>
    <dbReference type="NCBI Taxonomy" id="582737"/>
    <lineage>
        <taxon>Eukaryota</taxon>
        <taxon>Viridiplantae</taxon>
        <taxon>Chlorophyta</taxon>
        <taxon>core chlorophytes</taxon>
        <taxon>Chlorodendrophyceae</taxon>
        <taxon>Chlorodendrales</taxon>
        <taxon>Chlorodendraceae</taxon>
        <taxon>Tetraselmis</taxon>
    </lineage>
</organism>
<protein>
    <submittedName>
        <fullName evidence="2">Uncharacterized protein</fullName>
    </submittedName>
</protein>
<proteinExistence type="predicted"/>
<accession>A0A061SCE7</accession>
<name>A0A061SCE7_9CHLO</name>